<keyword evidence="6" id="KW-1015">Disulfide bond</keyword>
<keyword evidence="5" id="KW-0865">Zymogen</keyword>
<keyword evidence="4" id="KW-0378">Hydrolase</keyword>
<dbReference type="AlphaFoldDB" id="A0A0K9NXU8"/>
<name>A0A0K9NXU8_ZOSMR</name>
<keyword evidence="9" id="KW-1185">Reference proteome</keyword>
<evidence type="ECO:0000313" key="8">
    <source>
        <dbReference type="EMBL" id="KMZ61569.1"/>
    </source>
</evidence>
<evidence type="ECO:0000256" key="5">
    <source>
        <dbReference type="ARBA" id="ARBA00023145"/>
    </source>
</evidence>
<dbReference type="GO" id="GO:0006508">
    <property type="term" value="P:proteolysis"/>
    <property type="evidence" value="ECO:0000318"/>
    <property type="project" value="GO_Central"/>
</dbReference>
<reference evidence="9" key="1">
    <citation type="journal article" date="2016" name="Nature">
        <title>The genome of the seagrass Zostera marina reveals angiosperm adaptation to the sea.</title>
        <authorList>
            <person name="Olsen J.L."/>
            <person name="Rouze P."/>
            <person name="Verhelst B."/>
            <person name="Lin Y.-C."/>
            <person name="Bayer T."/>
            <person name="Collen J."/>
            <person name="Dattolo E."/>
            <person name="De Paoli E."/>
            <person name="Dittami S."/>
            <person name="Maumus F."/>
            <person name="Michel G."/>
            <person name="Kersting A."/>
            <person name="Lauritano C."/>
            <person name="Lohaus R."/>
            <person name="Toepel M."/>
            <person name="Tonon T."/>
            <person name="Vanneste K."/>
            <person name="Amirebrahimi M."/>
            <person name="Brakel J."/>
            <person name="Bostroem C."/>
            <person name="Chovatia M."/>
            <person name="Grimwood J."/>
            <person name="Jenkins J.W."/>
            <person name="Jueterbock A."/>
            <person name="Mraz A."/>
            <person name="Stam W.T."/>
            <person name="Tice H."/>
            <person name="Bornberg-Bauer E."/>
            <person name="Green P.J."/>
            <person name="Pearson G.A."/>
            <person name="Procaccini G."/>
            <person name="Duarte C.M."/>
            <person name="Schmutz J."/>
            <person name="Reusch T.B.H."/>
            <person name="Van de Peer Y."/>
        </authorList>
    </citation>
    <scope>NUCLEOTIDE SEQUENCE [LARGE SCALE GENOMIC DNA]</scope>
    <source>
        <strain evidence="9">cv. Finnish</strain>
    </source>
</reference>
<dbReference type="PROSITE" id="PS51767">
    <property type="entry name" value="PEPTIDASE_A1"/>
    <property type="match status" value="1"/>
</dbReference>
<keyword evidence="3" id="KW-0064">Aspartyl protease</keyword>
<proteinExistence type="inferred from homology"/>
<comment type="similarity">
    <text evidence="1">Belongs to the peptidase A1 family.</text>
</comment>
<dbReference type="InterPro" id="IPR021109">
    <property type="entry name" value="Peptidase_aspartic_dom_sf"/>
</dbReference>
<evidence type="ECO:0000256" key="4">
    <source>
        <dbReference type="ARBA" id="ARBA00022801"/>
    </source>
</evidence>
<dbReference type="STRING" id="29655.A0A0K9NXU8"/>
<dbReference type="PROSITE" id="PS00141">
    <property type="entry name" value="ASP_PROTEASE"/>
    <property type="match status" value="1"/>
</dbReference>
<dbReference type="GO" id="GO:0004190">
    <property type="term" value="F:aspartic-type endopeptidase activity"/>
    <property type="evidence" value="ECO:0000318"/>
    <property type="project" value="GO_Central"/>
</dbReference>
<dbReference type="InterPro" id="IPR001969">
    <property type="entry name" value="Aspartic_peptidase_AS"/>
</dbReference>
<feature type="domain" description="Peptidase A1" evidence="7">
    <location>
        <begin position="112"/>
        <end position="226"/>
    </location>
</feature>
<organism evidence="8 9">
    <name type="scientific">Zostera marina</name>
    <name type="common">Eelgrass</name>
    <dbReference type="NCBI Taxonomy" id="29655"/>
    <lineage>
        <taxon>Eukaryota</taxon>
        <taxon>Viridiplantae</taxon>
        <taxon>Streptophyta</taxon>
        <taxon>Embryophyta</taxon>
        <taxon>Tracheophyta</taxon>
        <taxon>Spermatophyta</taxon>
        <taxon>Magnoliopsida</taxon>
        <taxon>Liliopsida</taxon>
        <taxon>Zosteraceae</taxon>
        <taxon>Zostera</taxon>
    </lineage>
</organism>
<evidence type="ECO:0000259" key="7">
    <source>
        <dbReference type="PROSITE" id="PS51767"/>
    </source>
</evidence>
<dbReference type="InterPro" id="IPR033121">
    <property type="entry name" value="PEPTIDASE_A1"/>
</dbReference>
<evidence type="ECO:0000256" key="1">
    <source>
        <dbReference type="ARBA" id="ARBA00007447"/>
    </source>
</evidence>
<dbReference type="PANTHER" id="PTHR47966:SF39">
    <property type="entry name" value="EUKARYOTIC ASPARTYL PROTEASE FAMILY PROTEIN"/>
    <property type="match status" value="1"/>
</dbReference>
<dbReference type="Proteomes" id="UP000036987">
    <property type="component" value="Unassembled WGS sequence"/>
</dbReference>
<evidence type="ECO:0000256" key="3">
    <source>
        <dbReference type="ARBA" id="ARBA00022750"/>
    </source>
</evidence>
<dbReference type="Gene3D" id="2.40.70.10">
    <property type="entry name" value="Acid Proteases"/>
    <property type="match status" value="1"/>
</dbReference>
<keyword evidence="2" id="KW-0645">Protease</keyword>
<feature type="disulfide bond" evidence="6">
    <location>
        <begin position="143"/>
        <end position="149"/>
    </location>
</feature>
<dbReference type="FunFam" id="2.40.70.10:FF:000115">
    <property type="entry name" value="Lysosomal aspartic protease"/>
    <property type="match status" value="1"/>
</dbReference>
<gene>
    <name evidence="8" type="ORF">ZOSMA_515G00020</name>
</gene>
<evidence type="ECO:0000313" key="9">
    <source>
        <dbReference type="Proteomes" id="UP000036987"/>
    </source>
</evidence>
<accession>A0A0K9NXU8</accession>
<dbReference type="SUPFAM" id="SSF50630">
    <property type="entry name" value="Acid proteases"/>
    <property type="match status" value="1"/>
</dbReference>
<evidence type="ECO:0000256" key="6">
    <source>
        <dbReference type="PIRSR" id="PIRSR601461-2"/>
    </source>
</evidence>
<evidence type="ECO:0000256" key="2">
    <source>
        <dbReference type="ARBA" id="ARBA00022670"/>
    </source>
</evidence>
<dbReference type="Pfam" id="PF00026">
    <property type="entry name" value="Asp"/>
    <property type="match status" value="1"/>
</dbReference>
<sequence length="226" mass="25285">MDQSRRTAGFLIFHILLNKYKDRHTENKQTDIKVVVMVGNSCKKTPHFNPDRYCRSQSFHQSRTVDGLFRAWLRNPLNPFTRKYGFNGGFEKGEDDSDEEIVSLRNFMDAQYYGEIGIGTSPQIFTVVFDTGSSNLWVPSSECYFSAACYVHLKYKSSQSSTYKKNGTSAAISYGSGAISGFFSSDNVQVGDLVVKNQDFIEDTNEPGSTFGSAKFDGILGLGFQI</sequence>
<comment type="caution">
    <text evidence="8">The sequence shown here is derived from an EMBL/GenBank/DDBJ whole genome shotgun (WGS) entry which is preliminary data.</text>
</comment>
<dbReference type="EMBL" id="LFYR01001463">
    <property type="protein sequence ID" value="KMZ61569.1"/>
    <property type="molecule type" value="Genomic_DNA"/>
</dbReference>
<protein>
    <recommendedName>
        <fullName evidence="7">Peptidase A1 domain-containing protein</fullName>
    </recommendedName>
</protein>
<dbReference type="OrthoDB" id="771136at2759"/>
<dbReference type="InterPro" id="IPR001461">
    <property type="entry name" value="Aspartic_peptidase_A1"/>
</dbReference>
<dbReference type="PANTHER" id="PTHR47966">
    <property type="entry name" value="BETA-SITE APP-CLEAVING ENZYME, ISOFORM A-RELATED"/>
    <property type="match status" value="1"/>
</dbReference>